<dbReference type="EMBL" id="BJHY01000002">
    <property type="protein sequence ID" value="GDY80191.1"/>
    <property type="molecule type" value="Genomic_DNA"/>
</dbReference>
<reference evidence="2 5" key="2">
    <citation type="submission" date="2019-04" db="EMBL/GenBank/DDBJ databases">
        <title>Draft genome sequences of Streptomyces avermitilis NBRC 14893.</title>
        <authorList>
            <person name="Komaki H."/>
            <person name="Tamura T."/>
            <person name="Hosoyama A."/>
        </authorList>
    </citation>
    <scope>NUCLEOTIDE SEQUENCE [LARGE SCALE GENOMIC DNA]</scope>
    <source>
        <strain evidence="2 5">NBRC 14893</strain>
    </source>
</reference>
<accession>A0A4D4MDN8</accession>
<evidence type="ECO:0000313" key="5">
    <source>
        <dbReference type="Proteomes" id="UP000302139"/>
    </source>
</evidence>
<dbReference type="GeneID" id="91294750"/>
<reference evidence="3 4" key="1">
    <citation type="submission" date="2019-04" db="EMBL/GenBank/DDBJ databases">
        <title>Draft genome sequences of Streptomyces avermitilis ATCC 31267.</title>
        <authorList>
            <person name="Komaki H."/>
            <person name="Tamura T."/>
            <person name="Hosoyama A."/>
        </authorList>
    </citation>
    <scope>NUCLEOTIDE SEQUENCE [LARGE SCALE GENOMIC DNA]</scope>
    <source>
        <strain evidence="3 4">ATCC 31267</strain>
    </source>
</reference>
<evidence type="ECO:0000259" key="1">
    <source>
        <dbReference type="Pfam" id="PF12671"/>
    </source>
</evidence>
<dbReference type="Proteomes" id="UP000299211">
    <property type="component" value="Unassembled WGS sequence"/>
</dbReference>
<proteinExistence type="predicted"/>
<dbReference type="InterPro" id="IPR024301">
    <property type="entry name" value="Amidase_6"/>
</dbReference>
<dbReference type="RefSeq" id="WP_037652554.1">
    <property type="nucleotide sequence ID" value="NZ_BAABTN010000116.1"/>
</dbReference>
<dbReference type="EMBL" id="BJHX01000003">
    <property type="protein sequence ID" value="GDY69926.1"/>
    <property type="molecule type" value="Genomic_DNA"/>
</dbReference>
<protein>
    <recommendedName>
        <fullName evidence="1">Putative amidase domain-containing protein</fullName>
    </recommendedName>
</protein>
<dbReference type="Proteomes" id="UP000302139">
    <property type="component" value="Unassembled WGS sequence"/>
</dbReference>
<gene>
    <name evidence="2" type="ORF">SAV14893_093190</name>
    <name evidence="3" type="ORF">SAV31267_096760</name>
</gene>
<sequence>MRQADPKPYWNTNVARHPGILRAVPKTGTASATAAQPLLDYINRRYPLTQTTPLDANRFRANAVPEAEPGDIIAYDWQNDGEVDHLSLVVDIADGQYPEIAEWGVVDWNPLGVINRNATTPYAKRGWTYSEKNHNWLQSVEETRNVSAKLIHIDTRNVTTF</sequence>
<name>A0A4D4MDN8_STRAX</name>
<evidence type="ECO:0000313" key="4">
    <source>
        <dbReference type="Proteomes" id="UP000299211"/>
    </source>
</evidence>
<organism evidence="2 5">
    <name type="scientific">Streptomyces avermitilis</name>
    <dbReference type="NCBI Taxonomy" id="33903"/>
    <lineage>
        <taxon>Bacteria</taxon>
        <taxon>Bacillati</taxon>
        <taxon>Actinomycetota</taxon>
        <taxon>Actinomycetes</taxon>
        <taxon>Kitasatosporales</taxon>
        <taxon>Streptomycetaceae</taxon>
        <taxon>Streptomyces</taxon>
    </lineage>
</organism>
<feature type="domain" description="Putative amidase" evidence="1">
    <location>
        <begin position="54"/>
        <end position="100"/>
    </location>
</feature>
<dbReference type="Pfam" id="PF12671">
    <property type="entry name" value="Amidase_6"/>
    <property type="match status" value="1"/>
</dbReference>
<evidence type="ECO:0000313" key="2">
    <source>
        <dbReference type="EMBL" id="GDY69926.1"/>
    </source>
</evidence>
<evidence type="ECO:0000313" key="3">
    <source>
        <dbReference type="EMBL" id="GDY80191.1"/>
    </source>
</evidence>
<comment type="caution">
    <text evidence="2">The sequence shown here is derived from an EMBL/GenBank/DDBJ whole genome shotgun (WGS) entry which is preliminary data.</text>
</comment>
<dbReference type="AlphaFoldDB" id="A0A4D4MDN8"/>